<sequence length="359" mass="38848">MLSFTSPLLPSHLRIPRPTAVRVVCNLQSSDPASALDDVSPSVKLNAVAEALARRRDYPAAIRLLQEMSTAKVSLDPQALSTIVDSAVLAPNALASLLRTAAPPGYASHTLPSATHPDPHPIDPERPADLSLAVSFLVLVTGAVSAELLEPPLVHHSADEATSVLLLLFTALLFDRYAAAASTWQRISAGLARIFADDPVRTARVDAAHFLVAYVLGLPWMCFRPDPKQIIKFHSSRHGEGSSSDIQIVDDMSDAEMDIYLVWLVAGVAFEDAQDGKLIDSNLKGARALLRAVTRARRKRGTTESEDELVRSHDRIQTALAHANEILERYHLTHTKIAEKMLKGGSVGECVVEVADAFT</sequence>
<organism evidence="1 2">
    <name type="scientific">Chondrus crispus</name>
    <name type="common">Carrageen Irish moss</name>
    <name type="synonym">Polymorpha crispa</name>
    <dbReference type="NCBI Taxonomy" id="2769"/>
    <lineage>
        <taxon>Eukaryota</taxon>
        <taxon>Rhodophyta</taxon>
        <taxon>Florideophyceae</taxon>
        <taxon>Rhodymeniophycidae</taxon>
        <taxon>Gigartinales</taxon>
        <taxon>Gigartinaceae</taxon>
        <taxon>Chondrus</taxon>
    </lineage>
</organism>
<dbReference type="GeneID" id="17326109"/>
<reference evidence="2" key="1">
    <citation type="journal article" date="2013" name="Proc. Natl. Acad. Sci. U.S.A.">
        <title>Genome structure and metabolic features in the red seaweed Chondrus crispus shed light on evolution of the Archaeplastida.</title>
        <authorList>
            <person name="Collen J."/>
            <person name="Porcel B."/>
            <person name="Carre W."/>
            <person name="Ball S.G."/>
            <person name="Chaparro C."/>
            <person name="Tonon T."/>
            <person name="Barbeyron T."/>
            <person name="Michel G."/>
            <person name="Noel B."/>
            <person name="Valentin K."/>
            <person name="Elias M."/>
            <person name="Artiguenave F."/>
            <person name="Arun A."/>
            <person name="Aury J.M."/>
            <person name="Barbosa-Neto J.F."/>
            <person name="Bothwell J.H."/>
            <person name="Bouget F.Y."/>
            <person name="Brillet L."/>
            <person name="Cabello-Hurtado F."/>
            <person name="Capella-Gutierrez S."/>
            <person name="Charrier B."/>
            <person name="Cladiere L."/>
            <person name="Cock J.M."/>
            <person name="Coelho S.M."/>
            <person name="Colleoni C."/>
            <person name="Czjzek M."/>
            <person name="Da Silva C."/>
            <person name="Delage L."/>
            <person name="Denoeud F."/>
            <person name="Deschamps P."/>
            <person name="Dittami S.M."/>
            <person name="Gabaldon T."/>
            <person name="Gachon C.M."/>
            <person name="Groisillier A."/>
            <person name="Herve C."/>
            <person name="Jabbari K."/>
            <person name="Katinka M."/>
            <person name="Kloareg B."/>
            <person name="Kowalczyk N."/>
            <person name="Labadie K."/>
            <person name="Leblanc C."/>
            <person name="Lopez P.J."/>
            <person name="McLachlan D.H."/>
            <person name="Meslet-Cladiere L."/>
            <person name="Moustafa A."/>
            <person name="Nehr Z."/>
            <person name="Nyvall Collen P."/>
            <person name="Panaud O."/>
            <person name="Partensky F."/>
            <person name="Poulain J."/>
            <person name="Rensing S.A."/>
            <person name="Rousvoal S."/>
            <person name="Samson G."/>
            <person name="Symeonidi A."/>
            <person name="Weissenbach J."/>
            <person name="Zambounis A."/>
            <person name="Wincker P."/>
            <person name="Boyen C."/>
        </authorList>
    </citation>
    <scope>NUCLEOTIDE SEQUENCE [LARGE SCALE GENOMIC DNA]</scope>
    <source>
        <strain evidence="2">cv. Stackhouse</strain>
    </source>
</reference>
<proteinExistence type="predicted"/>
<dbReference type="RefSeq" id="XP_005718391.1">
    <property type="nucleotide sequence ID" value="XM_005718334.1"/>
</dbReference>
<accession>R7QL77</accession>
<gene>
    <name evidence="1" type="ORF">CHC_T00001107001</name>
</gene>
<protein>
    <submittedName>
        <fullName evidence="1">Uncharacterized protein</fullName>
    </submittedName>
</protein>
<evidence type="ECO:0000313" key="1">
    <source>
        <dbReference type="EMBL" id="CDF38498.1"/>
    </source>
</evidence>
<name>R7QL77_CHOCR</name>
<keyword evidence="2" id="KW-1185">Reference proteome</keyword>
<evidence type="ECO:0000313" key="2">
    <source>
        <dbReference type="Proteomes" id="UP000012073"/>
    </source>
</evidence>
<dbReference type="OMA" id="LIWLMAP"/>
<dbReference type="Proteomes" id="UP000012073">
    <property type="component" value="Unassembled WGS sequence"/>
</dbReference>
<dbReference type="AlphaFoldDB" id="R7QL77"/>
<dbReference type="KEGG" id="ccp:CHC_T00001107001"/>
<dbReference type="Gramene" id="CDF38498">
    <property type="protein sequence ID" value="CDF38498"/>
    <property type="gene ID" value="CHC_T00001107001"/>
</dbReference>
<dbReference type="OrthoDB" id="5218at2759"/>
<dbReference type="EMBL" id="HG001939">
    <property type="protein sequence ID" value="CDF38498.1"/>
    <property type="molecule type" value="Genomic_DNA"/>
</dbReference>